<evidence type="ECO:0000313" key="2">
    <source>
        <dbReference type="Proteomes" id="UP000789508"/>
    </source>
</evidence>
<accession>A0A9N9I965</accession>
<name>A0A9N9I965_9GLOM</name>
<keyword evidence="2" id="KW-1185">Reference proteome</keyword>
<sequence>LTDLIYDRHKDLGIKSLLDYAEHYTVGLEALFVQVATSEA</sequence>
<proteinExistence type="predicted"/>
<evidence type="ECO:0000313" key="1">
    <source>
        <dbReference type="EMBL" id="CAG8727096.1"/>
    </source>
</evidence>
<gene>
    <name evidence="1" type="ORF">ALEPTO_LOCUS12486</name>
</gene>
<dbReference type="EMBL" id="CAJVPS010028720">
    <property type="protein sequence ID" value="CAG8727096.1"/>
    <property type="molecule type" value="Genomic_DNA"/>
</dbReference>
<feature type="non-terminal residue" evidence="1">
    <location>
        <position position="40"/>
    </location>
</feature>
<reference evidence="1" key="1">
    <citation type="submission" date="2021-06" db="EMBL/GenBank/DDBJ databases">
        <authorList>
            <person name="Kallberg Y."/>
            <person name="Tangrot J."/>
            <person name="Rosling A."/>
        </authorList>
    </citation>
    <scope>NUCLEOTIDE SEQUENCE</scope>
    <source>
        <strain evidence="1">FL130A</strain>
    </source>
</reference>
<organism evidence="1 2">
    <name type="scientific">Ambispora leptoticha</name>
    <dbReference type="NCBI Taxonomy" id="144679"/>
    <lineage>
        <taxon>Eukaryota</taxon>
        <taxon>Fungi</taxon>
        <taxon>Fungi incertae sedis</taxon>
        <taxon>Mucoromycota</taxon>
        <taxon>Glomeromycotina</taxon>
        <taxon>Glomeromycetes</taxon>
        <taxon>Archaeosporales</taxon>
        <taxon>Ambisporaceae</taxon>
        <taxon>Ambispora</taxon>
    </lineage>
</organism>
<dbReference type="Proteomes" id="UP000789508">
    <property type="component" value="Unassembled WGS sequence"/>
</dbReference>
<protein>
    <submittedName>
        <fullName evidence="1">209_t:CDS:1</fullName>
    </submittedName>
</protein>
<comment type="caution">
    <text evidence="1">The sequence shown here is derived from an EMBL/GenBank/DDBJ whole genome shotgun (WGS) entry which is preliminary data.</text>
</comment>
<feature type="non-terminal residue" evidence="1">
    <location>
        <position position="1"/>
    </location>
</feature>
<dbReference type="AlphaFoldDB" id="A0A9N9I965"/>